<accession>A0ABR9UUQ8</accession>
<evidence type="ECO:0000256" key="3">
    <source>
        <dbReference type="PROSITE-ProRule" id="PRU00339"/>
    </source>
</evidence>
<comment type="caution">
    <text evidence="5">The sequence shown here is derived from an EMBL/GenBank/DDBJ whole genome shotgun (WGS) entry which is preliminary data.</text>
</comment>
<keyword evidence="1" id="KW-0677">Repeat</keyword>
<proteinExistence type="predicted"/>
<dbReference type="PANTHER" id="PTHR44858">
    <property type="entry name" value="TETRATRICOPEPTIDE REPEAT PROTEIN 6"/>
    <property type="match status" value="1"/>
</dbReference>
<keyword evidence="6" id="KW-1185">Reference proteome</keyword>
<dbReference type="EMBL" id="JADEWN010000044">
    <property type="protein sequence ID" value="MBE9191979.1"/>
    <property type="molecule type" value="Genomic_DNA"/>
</dbReference>
<evidence type="ECO:0000256" key="2">
    <source>
        <dbReference type="ARBA" id="ARBA00022803"/>
    </source>
</evidence>
<dbReference type="Gene3D" id="1.25.40.10">
    <property type="entry name" value="Tetratricopeptide repeat domain"/>
    <property type="match status" value="5"/>
</dbReference>
<evidence type="ECO:0000256" key="1">
    <source>
        <dbReference type="ARBA" id="ARBA00022737"/>
    </source>
</evidence>
<keyword evidence="2 3" id="KW-0802">TPR repeat</keyword>
<name>A0ABR9UUQ8_9CHRO</name>
<feature type="repeat" description="TPR" evidence="3">
    <location>
        <begin position="143"/>
        <end position="176"/>
    </location>
</feature>
<organism evidence="5 6">
    <name type="scientific">Gloeocapsopsis crepidinum LEGE 06123</name>
    <dbReference type="NCBI Taxonomy" id="588587"/>
    <lineage>
        <taxon>Bacteria</taxon>
        <taxon>Bacillati</taxon>
        <taxon>Cyanobacteriota</taxon>
        <taxon>Cyanophyceae</taxon>
        <taxon>Oscillatoriophycideae</taxon>
        <taxon>Chroococcales</taxon>
        <taxon>Chroococcaceae</taxon>
        <taxon>Gloeocapsopsis</taxon>
    </lineage>
</organism>
<dbReference type="Proteomes" id="UP000651156">
    <property type="component" value="Unassembled WGS sequence"/>
</dbReference>
<sequence>METGKRQISYLVPFVLMMGLVGSPVLEVVIGVPVAQAQALPNEVRRGYTLLDQGLVKDAIAAFHQAIRRYPQSIPAKLGLAIAYRRQGETSEAWDAYQQVLAQEPNNQLALQSVGTLGGFRPEWQARGIEALTTLLSLNPNDTEARAQRALLYGYQGRFAEALADYQTVLANNPSPEILLGAAETYTNSGNYQQGLELFNRYRATGQSISGYAAIAYARALRQTGSAAAAIQVLEPQVQAAQIDDRAIQARAELSLAYLANQQFTESLAILDPLQGRVDAILPLARSLNEIRLRANVAGLAERVGNLYSQALAQAVTPDPQLLREAADVFSGLPQGQQTALQLYRQLATSQPNDPSVQVQLLALERQLGLISPTDLKGRLSQVLQILPTDPTQRQQLAQALAQIEPPGLEFLPVYQNLLLVGVNQPFLNFRVAQLLLQSNDLEGAKRALAAYAATPAGATDLAPQLLAAEIERREGNLTAAQARYQALIAANIQDSDVLNAALQGLAGIYLSQNQSDNALILYDQLLVRNPQDANIQLGRASIAYQANRISQAQAEAVLSSWLQTQPTTNAPAELFSLVAALPASPQRESLYNALLAIEPNNIPVQTRSLQLIASRDPALARARVAQIVASNPNNVGVYFLQGQLAQAIGDLSLADRAYQTILSAQPYNADALSALGGIRFQQRRFNSAEQLYSQVLAVNPNDLSIRRTLASLSAAQDKPLTALEQLERLQVNQSNGQSDSDLSRQRQQLQEDFLRRRGFQPSWERY</sequence>
<gene>
    <name evidence="5" type="ORF">IQ230_16805</name>
</gene>
<protein>
    <submittedName>
        <fullName evidence="5">Tetratricopeptide repeat protein</fullName>
    </submittedName>
</protein>
<dbReference type="PANTHER" id="PTHR44858:SF1">
    <property type="entry name" value="UDP-N-ACETYLGLUCOSAMINE--PEPTIDE N-ACETYLGLUCOSAMINYLTRANSFERASE SPINDLY-RELATED"/>
    <property type="match status" value="1"/>
</dbReference>
<dbReference type="InterPro" id="IPR050498">
    <property type="entry name" value="Ycf3"/>
</dbReference>
<reference evidence="5 6" key="1">
    <citation type="submission" date="2020-10" db="EMBL/GenBank/DDBJ databases">
        <authorList>
            <person name="Castelo-Branco R."/>
            <person name="Eusebio N."/>
            <person name="Adriana R."/>
            <person name="Vieira A."/>
            <person name="Brugerolle De Fraissinette N."/>
            <person name="Rezende De Castro R."/>
            <person name="Schneider M.P."/>
            <person name="Vasconcelos V."/>
            <person name="Leao P.N."/>
        </authorList>
    </citation>
    <scope>NUCLEOTIDE SEQUENCE [LARGE SCALE GENOMIC DNA]</scope>
    <source>
        <strain evidence="5 6">LEGE 06123</strain>
    </source>
</reference>
<evidence type="ECO:0000313" key="5">
    <source>
        <dbReference type="EMBL" id="MBE9191979.1"/>
    </source>
</evidence>
<feature type="repeat" description="TPR" evidence="3">
    <location>
        <begin position="74"/>
        <end position="107"/>
    </location>
</feature>
<dbReference type="InterPro" id="IPR011990">
    <property type="entry name" value="TPR-like_helical_dom_sf"/>
</dbReference>
<keyword evidence="4" id="KW-0812">Transmembrane</keyword>
<dbReference type="SUPFAM" id="SSF48452">
    <property type="entry name" value="TPR-like"/>
    <property type="match status" value="2"/>
</dbReference>
<dbReference type="InterPro" id="IPR019734">
    <property type="entry name" value="TPR_rpt"/>
</dbReference>
<feature type="transmembrane region" description="Helical" evidence="4">
    <location>
        <begin position="12"/>
        <end position="35"/>
    </location>
</feature>
<dbReference type="SMART" id="SM00028">
    <property type="entry name" value="TPR"/>
    <property type="match status" value="6"/>
</dbReference>
<evidence type="ECO:0000313" key="6">
    <source>
        <dbReference type="Proteomes" id="UP000651156"/>
    </source>
</evidence>
<feature type="repeat" description="TPR" evidence="3">
    <location>
        <begin position="670"/>
        <end position="703"/>
    </location>
</feature>
<evidence type="ECO:0000256" key="4">
    <source>
        <dbReference type="SAM" id="Phobius"/>
    </source>
</evidence>
<dbReference type="Pfam" id="PF14559">
    <property type="entry name" value="TPR_19"/>
    <property type="match status" value="2"/>
</dbReference>
<keyword evidence="4" id="KW-0472">Membrane</keyword>
<dbReference type="Pfam" id="PF13432">
    <property type="entry name" value="TPR_16"/>
    <property type="match status" value="2"/>
</dbReference>
<keyword evidence="4" id="KW-1133">Transmembrane helix</keyword>
<dbReference type="PROSITE" id="PS50005">
    <property type="entry name" value="TPR"/>
    <property type="match status" value="3"/>
</dbReference>